<dbReference type="PANTHER" id="PTHR33375:SF1">
    <property type="entry name" value="CHROMOSOME-PARTITIONING PROTEIN PARB-RELATED"/>
    <property type="match status" value="1"/>
</dbReference>
<evidence type="ECO:0000256" key="1">
    <source>
        <dbReference type="ARBA" id="ARBA00006295"/>
    </source>
</evidence>
<evidence type="ECO:0000259" key="4">
    <source>
        <dbReference type="SMART" id="SM00470"/>
    </source>
</evidence>
<dbReference type="FunFam" id="3.90.1530.30:FF:000001">
    <property type="entry name" value="Chromosome partitioning protein ParB"/>
    <property type="match status" value="1"/>
</dbReference>
<feature type="non-terminal residue" evidence="5">
    <location>
        <position position="181"/>
    </location>
</feature>
<organism evidence="5">
    <name type="scientific">marine metagenome</name>
    <dbReference type="NCBI Taxonomy" id="408172"/>
    <lineage>
        <taxon>unclassified sequences</taxon>
        <taxon>metagenomes</taxon>
        <taxon>ecological metagenomes</taxon>
    </lineage>
</organism>
<evidence type="ECO:0000313" key="5">
    <source>
        <dbReference type="EMBL" id="SVB79181.1"/>
    </source>
</evidence>
<evidence type="ECO:0000256" key="2">
    <source>
        <dbReference type="ARBA" id="ARBA00022829"/>
    </source>
</evidence>
<proteinExistence type="inferred from homology"/>
<dbReference type="FunFam" id="1.10.10.2830:FF:000001">
    <property type="entry name" value="Chromosome partitioning protein ParB"/>
    <property type="match status" value="1"/>
</dbReference>
<dbReference type="NCBIfam" id="TIGR00180">
    <property type="entry name" value="parB_part"/>
    <property type="match status" value="1"/>
</dbReference>
<dbReference type="Pfam" id="PF17762">
    <property type="entry name" value="HTH_ParB"/>
    <property type="match status" value="1"/>
</dbReference>
<dbReference type="InterPro" id="IPR003115">
    <property type="entry name" value="ParB_N"/>
</dbReference>
<dbReference type="GO" id="GO:0005694">
    <property type="term" value="C:chromosome"/>
    <property type="evidence" value="ECO:0007669"/>
    <property type="project" value="TreeGrafter"/>
</dbReference>
<dbReference type="SMART" id="SM00470">
    <property type="entry name" value="ParB"/>
    <property type="match status" value="1"/>
</dbReference>
<name>A0A382GYA7_9ZZZZ</name>
<protein>
    <recommendedName>
        <fullName evidence="4">ParB-like N-terminal domain-containing protein</fullName>
    </recommendedName>
</protein>
<dbReference type="Gene3D" id="3.90.1530.30">
    <property type="match status" value="1"/>
</dbReference>
<dbReference type="GO" id="GO:0007059">
    <property type="term" value="P:chromosome segregation"/>
    <property type="evidence" value="ECO:0007669"/>
    <property type="project" value="UniProtKB-KW"/>
</dbReference>
<dbReference type="CDD" id="cd16393">
    <property type="entry name" value="SPO0J_N"/>
    <property type="match status" value="1"/>
</dbReference>
<dbReference type="SUPFAM" id="SSF110849">
    <property type="entry name" value="ParB/Sulfiredoxin"/>
    <property type="match status" value="1"/>
</dbReference>
<feature type="domain" description="ParB-like N-terminal" evidence="4">
    <location>
        <begin position="15"/>
        <end position="107"/>
    </location>
</feature>
<dbReference type="InterPro" id="IPR041468">
    <property type="entry name" value="HTH_ParB/Spo0J"/>
</dbReference>
<sequence>MSSLIGDSKIETNINKLSISDLIRNKNQPRKLFDKDSLEGLTNSIKERGIIQPIIVRRSQDQRTKYEIIAGERRWLAAQNAGLHEVPVVITEADDLKSLEFSIVENVQRHDLNAIEEAEGYQRLIDDFLYDQDKVAKFIGKSRSHISNCLRLLSLPNEVIDLIQNNKLSQGHAKVLVGLEN</sequence>
<dbReference type="AlphaFoldDB" id="A0A382GYA7"/>
<dbReference type="GO" id="GO:0003677">
    <property type="term" value="F:DNA binding"/>
    <property type="evidence" value="ECO:0007669"/>
    <property type="project" value="UniProtKB-KW"/>
</dbReference>
<evidence type="ECO:0000256" key="3">
    <source>
        <dbReference type="ARBA" id="ARBA00023125"/>
    </source>
</evidence>
<dbReference type="Pfam" id="PF02195">
    <property type="entry name" value="ParB_N"/>
    <property type="match status" value="1"/>
</dbReference>
<dbReference type="EMBL" id="UINC01057718">
    <property type="protein sequence ID" value="SVB79181.1"/>
    <property type="molecule type" value="Genomic_DNA"/>
</dbReference>
<dbReference type="InterPro" id="IPR004437">
    <property type="entry name" value="ParB/RepB/Spo0J"/>
</dbReference>
<keyword evidence="2" id="KW-0159">Chromosome partition</keyword>
<dbReference type="Gene3D" id="1.10.10.2830">
    <property type="match status" value="1"/>
</dbReference>
<dbReference type="InterPro" id="IPR036086">
    <property type="entry name" value="ParB/Sulfiredoxin_sf"/>
</dbReference>
<dbReference type="PANTHER" id="PTHR33375">
    <property type="entry name" value="CHROMOSOME-PARTITIONING PROTEIN PARB-RELATED"/>
    <property type="match status" value="1"/>
</dbReference>
<accession>A0A382GYA7</accession>
<comment type="similarity">
    <text evidence="1">Belongs to the ParB family.</text>
</comment>
<gene>
    <name evidence="5" type="ORF">METZ01_LOCUS232035</name>
</gene>
<reference evidence="5" key="1">
    <citation type="submission" date="2018-05" db="EMBL/GenBank/DDBJ databases">
        <authorList>
            <person name="Lanie J.A."/>
            <person name="Ng W.-L."/>
            <person name="Kazmierczak K.M."/>
            <person name="Andrzejewski T.M."/>
            <person name="Davidsen T.M."/>
            <person name="Wayne K.J."/>
            <person name="Tettelin H."/>
            <person name="Glass J.I."/>
            <person name="Rusch D."/>
            <person name="Podicherti R."/>
            <person name="Tsui H.-C.T."/>
            <person name="Winkler M.E."/>
        </authorList>
    </citation>
    <scope>NUCLEOTIDE SEQUENCE</scope>
</reference>
<dbReference type="InterPro" id="IPR050336">
    <property type="entry name" value="Chromosome_partition/occlusion"/>
</dbReference>
<keyword evidence="3" id="KW-0238">DNA-binding</keyword>